<dbReference type="SUPFAM" id="SSF53822">
    <property type="entry name" value="Periplasmic binding protein-like I"/>
    <property type="match status" value="1"/>
</dbReference>
<organism evidence="5 6">
    <name type="scientific">Candidatus Methylumidiphilus alinenensis</name>
    <dbReference type="NCBI Taxonomy" id="2202197"/>
    <lineage>
        <taxon>Bacteria</taxon>
        <taxon>Pseudomonadati</taxon>
        <taxon>Pseudomonadota</taxon>
        <taxon>Gammaproteobacteria</taxon>
        <taxon>Methylococcales</taxon>
        <taxon>Candidatus Methylumidiphilus</taxon>
    </lineage>
</organism>
<dbReference type="EMBL" id="QJPH01000360">
    <property type="protein sequence ID" value="PZN76343.1"/>
    <property type="molecule type" value="Genomic_DNA"/>
</dbReference>
<evidence type="ECO:0000256" key="2">
    <source>
        <dbReference type="ARBA" id="ARBA00022729"/>
    </source>
</evidence>
<dbReference type="Proteomes" id="UP000249396">
    <property type="component" value="Unassembled WGS sequence"/>
</dbReference>
<dbReference type="PANTHER" id="PTHR30483">
    <property type="entry name" value="LEUCINE-SPECIFIC-BINDING PROTEIN"/>
    <property type="match status" value="1"/>
</dbReference>
<dbReference type="Gene3D" id="3.40.50.2300">
    <property type="match status" value="2"/>
</dbReference>
<evidence type="ECO:0000313" key="6">
    <source>
        <dbReference type="Proteomes" id="UP000249396"/>
    </source>
</evidence>
<comment type="caution">
    <text evidence="5">The sequence shown here is derived from an EMBL/GenBank/DDBJ whole genome shotgun (WGS) entry which is preliminary data.</text>
</comment>
<evidence type="ECO:0000256" key="1">
    <source>
        <dbReference type="ARBA" id="ARBA00010062"/>
    </source>
</evidence>
<evidence type="ECO:0000256" key="3">
    <source>
        <dbReference type="SAM" id="SignalP"/>
    </source>
</evidence>
<dbReference type="InterPro" id="IPR028082">
    <property type="entry name" value="Peripla_BP_I"/>
</dbReference>
<dbReference type="PROSITE" id="PS51257">
    <property type="entry name" value="PROKAR_LIPOPROTEIN"/>
    <property type="match status" value="1"/>
</dbReference>
<evidence type="ECO:0000259" key="4">
    <source>
        <dbReference type="Pfam" id="PF13458"/>
    </source>
</evidence>
<keyword evidence="2 3" id="KW-0732">Signal</keyword>
<evidence type="ECO:0000313" key="5">
    <source>
        <dbReference type="EMBL" id="PZN76343.1"/>
    </source>
</evidence>
<feature type="signal peptide" evidence="3">
    <location>
        <begin position="1"/>
        <end position="17"/>
    </location>
</feature>
<gene>
    <name evidence="5" type="ORF">DM484_16685</name>
</gene>
<proteinExistence type="inferred from homology"/>
<dbReference type="AlphaFoldDB" id="A0A2W4QYH3"/>
<reference evidence="5 6" key="1">
    <citation type="journal article" date="2018" name="Aquat. Microb. Ecol.">
        <title>Gammaproteobacterial methanotrophs dominate.</title>
        <authorList>
            <person name="Rissanen A.J."/>
            <person name="Saarenheimo J."/>
            <person name="Tiirola M."/>
            <person name="Peura S."/>
            <person name="Aalto S.L."/>
            <person name="Karvinen A."/>
            <person name="Nykanen H."/>
        </authorList>
    </citation>
    <scope>NUCLEOTIDE SEQUENCE [LARGE SCALE GENOMIC DNA]</scope>
    <source>
        <strain evidence="5">AMbin10</strain>
    </source>
</reference>
<dbReference type="PANTHER" id="PTHR30483:SF6">
    <property type="entry name" value="PERIPLASMIC BINDING PROTEIN OF ABC TRANSPORTER FOR NATURAL AMINO ACIDS"/>
    <property type="match status" value="1"/>
</dbReference>
<sequence length="614" mass="67191">MPTRLMPFILLALSAVAGCGLDYEDAARHRLEYARLGLGNIVVAAIAEPESASYINGIKLAARQLNGQPGKLLGRRVSLLLEPATGATFDDSRGAILKLAENPRVSAVLGHRRAELAIPSAAIYEASKLIFMPPFATAQGLTDLNYRYVFRMLPNNQVMAGQIASVAALLGHKNIVLLYAEDEYSRELAFLFEEAAIAQGMGLVQRHSFKPNGTDYRELIAQFANQPMDMVFLSAGAVDSAQMVRQLRDMGVKVAIMGGEALNTHTFSEAVGAAGDNTIAPVSYSAQANNPANQAFIAEYRQLYGIVPDEGAAQGYDSMRLLADAIERAKSTVPALVSASLHYQSFWTGLTGLYAFDRQGEVSGKMYFFRVLRGGVWHFLPAVHRPYALERFDHRIGSQPNRKTPVTDFAKAFSANLHPDDLRILQLDFLHELLRFQDLGVVYGGQNTATIPGGVERVMALGEQRGFRVITCGVDFSVQDQQPLERQLLGCYGKLADNVDALNITGFDGVGKDVAVRLQRPLKDYKIPVLALQGDTGFDEGLSIRIGGFGEKRNIQGDFNTELFGGILYRVKPHELAEKLDNMPVLRGNLNVLDDYRLLRSGNQAGLVPDIDLE</sequence>
<name>A0A2W4QYH3_9GAMM</name>
<dbReference type="InterPro" id="IPR028081">
    <property type="entry name" value="Leu-bd"/>
</dbReference>
<accession>A0A2W4QYH3</accession>
<protein>
    <recommendedName>
        <fullName evidence="4">Leucine-binding protein domain-containing protein</fullName>
    </recommendedName>
</protein>
<comment type="similarity">
    <text evidence="1">Belongs to the leucine-binding protein family.</text>
</comment>
<dbReference type="InterPro" id="IPR051010">
    <property type="entry name" value="BCAA_transport"/>
</dbReference>
<dbReference type="Pfam" id="PF13458">
    <property type="entry name" value="Peripla_BP_6"/>
    <property type="match status" value="1"/>
</dbReference>
<feature type="domain" description="Leucine-binding protein" evidence="4">
    <location>
        <begin position="51"/>
        <end position="373"/>
    </location>
</feature>
<feature type="chain" id="PRO_5016081748" description="Leucine-binding protein domain-containing protein" evidence="3">
    <location>
        <begin position="18"/>
        <end position="614"/>
    </location>
</feature>